<dbReference type="InterPro" id="IPR029063">
    <property type="entry name" value="SAM-dependent_MTases_sf"/>
</dbReference>
<dbReference type="GO" id="GO:0008168">
    <property type="term" value="F:methyltransferase activity"/>
    <property type="evidence" value="ECO:0007669"/>
    <property type="project" value="UniProtKB-KW"/>
</dbReference>
<comment type="similarity">
    <text evidence="1">Belongs to the methyltransferase superfamily.</text>
</comment>
<dbReference type="PANTHER" id="PTHR12176:SF84">
    <property type="entry name" value="METHYLTRANSFERASE DOMAIN-CONTAINING PROTEIN"/>
    <property type="match status" value="1"/>
</dbReference>
<reference evidence="4 5" key="1">
    <citation type="journal article" date="2019" name="Nat. Ecol. Evol.">
        <title>Megaphylogeny resolves global patterns of mushroom evolution.</title>
        <authorList>
            <person name="Varga T."/>
            <person name="Krizsan K."/>
            <person name="Foldi C."/>
            <person name="Dima B."/>
            <person name="Sanchez-Garcia M."/>
            <person name="Sanchez-Ramirez S."/>
            <person name="Szollosi G.J."/>
            <person name="Szarkandi J.G."/>
            <person name="Papp V."/>
            <person name="Albert L."/>
            <person name="Andreopoulos W."/>
            <person name="Angelini C."/>
            <person name="Antonin V."/>
            <person name="Barry K.W."/>
            <person name="Bougher N.L."/>
            <person name="Buchanan P."/>
            <person name="Buyck B."/>
            <person name="Bense V."/>
            <person name="Catcheside P."/>
            <person name="Chovatia M."/>
            <person name="Cooper J."/>
            <person name="Damon W."/>
            <person name="Desjardin D."/>
            <person name="Finy P."/>
            <person name="Geml J."/>
            <person name="Haridas S."/>
            <person name="Hughes K."/>
            <person name="Justo A."/>
            <person name="Karasinski D."/>
            <person name="Kautmanova I."/>
            <person name="Kiss B."/>
            <person name="Kocsube S."/>
            <person name="Kotiranta H."/>
            <person name="LaButti K.M."/>
            <person name="Lechner B.E."/>
            <person name="Liimatainen K."/>
            <person name="Lipzen A."/>
            <person name="Lukacs Z."/>
            <person name="Mihaltcheva S."/>
            <person name="Morgado L.N."/>
            <person name="Niskanen T."/>
            <person name="Noordeloos M.E."/>
            <person name="Ohm R.A."/>
            <person name="Ortiz-Santana B."/>
            <person name="Ovrebo C."/>
            <person name="Racz N."/>
            <person name="Riley R."/>
            <person name="Savchenko A."/>
            <person name="Shiryaev A."/>
            <person name="Soop K."/>
            <person name="Spirin V."/>
            <person name="Szebenyi C."/>
            <person name="Tomsovsky M."/>
            <person name="Tulloss R.E."/>
            <person name="Uehling J."/>
            <person name="Grigoriev I.V."/>
            <person name="Vagvolgyi C."/>
            <person name="Papp T."/>
            <person name="Martin F.M."/>
            <person name="Miettinen O."/>
            <person name="Hibbett D.S."/>
            <person name="Nagy L.G."/>
        </authorList>
    </citation>
    <scope>NUCLEOTIDE SEQUENCE [LARGE SCALE GENOMIC DNA]</scope>
    <source>
        <strain evidence="4 5">OMC1185</strain>
    </source>
</reference>
<evidence type="ECO:0000313" key="5">
    <source>
        <dbReference type="Proteomes" id="UP000305948"/>
    </source>
</evidence>
<evidence type="ECO:0000313" key="4">
    <source>
        <dbReference type="EMBL" id="TFK52571.1"/>
    </source>
</evidence>
<evidence type="ECO:0000256" key="3">
    <source>
        <dbReference type="ARBA" id="ARBA00022679"/>
    </source>
</evidence>
<protein>
    <recommendedName>
        <fullName evidence="6">Histidine-specific methyltransferase SAM-dependent domain-containing protein</fullName>
    </recommendedName>
</protein>
<dbReference type="PANTHER" id="PTHR12176">
    <property type="entry name" value="SAM-DEPENDENT METHYLTRANSFERASE SUPERFAMILY PROTEIN"/>
    <property type="match status" value="1"/>
</dbReference>
<dbReference type="SUPFAM" id="SSF53335">
    <property type="entry name" value="S-adenosyl-L-methionine-dependent methyltransferases"/>
    <property type="match status" value="1"/>
</dbReference>
<organism evidence="4 5">
    <name type="scientific">Heliocybe sulcata</name>
    <dbReference type="NCBI Taxonomy" id="5364"/>
    <lineage>
        <taxon>Eukaryota</taxon>
        <taxon>Fungi</taxon>
        <taxon>Dikarya</taxon>
        <taxon>Basidiomycota</taxon>
        <taxon>Agaricomycotina</taxon>
        <taxon>Agaricomycetes</taxon>
        <taxon>Gloeophyllales</taxon>
        <taxon>Gloeophyllaceae</taxon>
        <taxon>Heliocybe</taxon>
    </lineage>
</organism>
<sequence length="303" mass="33522">MPPQYHDQSFWDKRFEDEVLFEWLGDGQDTILPSLTNVLKQYKSNQCAVPEILHIGAGTSAFQEYVKDVFIEVYGADVDCGKILNTDFSENAVTKGRHAASNLGTRSGMRWAKADLLKWKDIQNITSNVAGRFSVVLDKSTSDAISCGPSMTIGAKMESDINPIFQEIWSRYSPQGLPCSLAPLELLAMNLAFCVEPGGIWIALSYSSNRFPFLQSSSLSASTNDSNEEVVDLSNLWSIERMIAVDAPSGQEKPGVHAPNVQHHLYVLRRMSWIPRSYSDRNDTAPASSIGFSEEILGSDISD</sequence>
<accession>A0A5C3NGA9</accession>
<dbReference type="GO" id="GO:0032259">
    <property type="term" value="P:methylation"/>
    <property type="evidence" value="ECO:0007669"/>
    <property type="project" value="UniProtKB-KW"/>
</dbReference>
<keyword evidence="2" id="KW-0489">Methyltransferase</keyword>
<dbReference type="EMBL" id="ML213509">
    <property type="protein sequence ID" value="TFK52571.1"/>
    <property type="molecule type" value="Genomic_DNA"/>
</dbReference>
<keyword evidence="5" id="KW-1185">Reference proteome</keyword>
<dbReference type="AlphaFoldDB" id="A0A5C3NGA9"/>
<proteinExistence type="inferred from homology"/>
<dbReference type="OrthoDB" id="411785at2759"/>
<dbReference type="Proteomes" id="UP000305948">
    <property type="component" value="Unassembled WGS sequence"/>
</dbReference>
<keyword evidence="3" id="KW-0808">Transferase</keyword>
<dbReference type="InterPro" id="IPR051419">
    <property type="entry name" value="Lys/N-term_MeTrsfase_sf"/>
</dbReference>
<dbReference type="Gene3D" id="3.40.50.150">
    <property type="entry name" value="Vaccinia Virus protein VP39"/>
    <property type="match status" value="1"/>
</dbReference>
<evidence type="ECO:0000256" key="1">
    <source>
        <dbReference type="ARBA" id="ARBA00008361"/>
    </source>
</evidence>
<evidence type="ECO:0000256" key="2">
    <source>
        <dbReference type="ARBA" id="ARBA00022603"/>
    </source>
</evidence>
<name>A0A5C3NGA9_9AGAM</name>
<evidence type="ECO:0008006" key="6">
    <source>
        <dbReference type="Google" id="ProtNLM"/>
    </source>
</evidence>
<gene>
    <name evidence="4" type="ORF">OE88DRAFT_1657909</name>
</gene>